<keyword evidence="4" id="KW-1185">Reference proteome</keyword>
<evidence type="ECO:0000313" key="3">
    <source>
        <dbReference type="EnsemblProtists" id="EKX33288"/>
    </source>
</evidence>
<evidence type="ECO:0000313" key="4">
    <source>
        <dbReference type="Proteomes" id="UP000011087"/>
    </source>
</evidence>
<dbReference type="HOGENOM" id="CLU_929366_0_0_1"/>
<sequence length="300" mass="34398">MFKIGAFTLVLLYELSPACCFKTYELSRKSLHTHTVLSSWRKELRLRGRNKSDRQKKVNLQGEVEWGIGRELTRAKVPPHDDDVQFDEDEDELNYQRYTPLRKGFQDISPNVTRDMESYAAEAARCLDDVRLEEAEACYKQALLCSPPPHPPWLLNAYAALLADQSRVGEAETMFKESINVSLTYNLTRSHLPYMYLGQIMEGRGGIEYYKEGIKLLEDRECHLCEANMHETDEKNSTTLQQLFACREQLSTAYCSLAEALLVEDDTGKSDDKAEELFFKAIRVKKDHVDALQGLASLRL</sequence>
<dbReference type="Proteomes" id="UP000011087">
    <property type="component" value="Unassembled WGS sequence"/>
</dbReference>
<proteinExistence type="predicted"/>
<keyword evidence="1" id="KW-0732">Signal</keyword>
<reference evidence="2 4" key="1">
    <citation type="journal article" date="2012" name="Nature">
        <title>Algal genomes reveal evolutionary mosaicism and the fate of nucleomorphs.</title>
        <authorList>
            <consortium name="DOE Joint Genome Institute"/>
            <person name="Curtis B.A."/>
            <person name="Tanifuji G."/>
            <person name="Burki F."/>
            <person name="Gruber A."/>
            <person name="Irimia M."/>
            <person name="Maruyama S."/>
            <person name="Arias M.C."/>
            <person name="Ball S.G."/>
            <person name="Gile G.H."/>
            <person name="Hirakawa Y."/>
            <person name="Hopkins J.F."/>
            <person name="Kuo A."/>
            <person name="Rensing S.A."/>
            <person name="Schmutz J."/>
            <person name="Symeonidi A."/>
            <person name="Elias M."/>
            <person name="Eveleigh R.J."/>
            <person name="Herman E.K."/>
            <person name="Klute M.J."/>
            <person name="Nakayama T."/>
            <person name="Obornik M."/>
            <person name="Reyes-Prieto A."/>
            <person name="Armbrust E.V."/>
            <person name="Aves S.J."/>
            <person name="Beiko R.G."/>
            <person name="Coutinho P."/>
            <person name="Dacks J.B."/>
            <person name="Durnford D.G."/>
            <person name="Fast N.M."/>
            <person name="Green B.R."/>
            <person name="Grisdale C.J."/>
            <person name="Hempel F."/>
            <person name="Henrissat B."/>
            <person name="Hoppner M.P."/>
            <person name="Ishida K."/>
            <person name="Kim E."/>
            <person name="Koreny L."/>
            <person name="Kroth P.G."/>
            <person name="Liu Y."/>
            <person name="Malik S.B."/>
            <person name="Maier U.G."/>
            <person name="McRose D."/>
            <person name="Mock T."/>
            <person name="Neilson J.A."/>
            <person name="Onodera N.T."/>
            <person name="Poole A.M."/>
            <person name="Pritham E.J."/>
            <person name="Richards T.A."/>
            <person name="Rocap G."/>
            <person name="Roy S.W."/>
            <person name="Sarai C."/>
            <person name="Schaack S."/>
            <person name="Shirato S."/>
            <person name="Slamovits C.H."/>
            <person name="Spencer D.F."/>
            <person name="Suzuki S."/>
            <person name="Worden A.Z."/>
            <person name="Zauner S."/>
            <person name="Barry K."/>
            <person name="Bell C."/>
            <person name="Bharti A.K."/>
            <person name="Crow J.A."/>
            <person name="Grimwood J."/>
            <person name="Kramer R."/>
            <person name="Lindquist E."/>
            <person name="Lucas S."/>
            <person name="Salamov A."/>
            <person name="McFadden G.I."/>
            <person name="Lane C.E."/>
            <person name="Keeling P.J."/>
            <person name="Gray M.W."/>
            <person name="Grigoriev I.V."/>
            <person name="Archibald J.M."/>
        </authorList>
    </citation>
    <scope>NUCLEOTIDE SEQUENCE</scope>
    <source>
        <strain evidence="2 4">CCMP2712</strain>
    </source>
</reference>
<feature type="non-terminal residue" evidence="2">
    <location>
        <position position="300"/>
    </location>
</feature>
<dbReference type="PaxDb" id="55529-EKX33288"/>
<dbReference type="RefSeq" id="XP_005820268.1">
    <property type="nucleotide sequence ID" value="XM_005820211.1"/>
</dbReference>
<dbReference type="InterPro" id="IPR011990">
    <property type="entry name" value="TPR-like_helical_dom_sf"/>
</dbReference>
<dbReference type="EMBL" id="JH993148">
    <property type="protein sequence ID" value="EKX33288.1"/>
    <property type="molecule type" value="Genomic_DNA"/>
</dbReference>
<dbReference type="EnsemblProtists" id="EKX33288">
    <property type="protein sequence ID" value="EKX33288"/>
    <property type="gene ID" value="GUITHDRAFT_148035"/>
</dbReference>
<evidence type="ECO:0000256" key="1">
    <source>
        <dbReference type="SAM" id="SignalP"/>
    </source>
</evidence>
<feature type="chain" id="PRO_5008769823" evidence="1">
    <location>
        <begin position="21"/>
        <end position="300"/>
    </location>
</feature>
<gene>
    <name evidence="2" type="ORF">GUITHDRAFT_148035</name>
</gene>
<dbReference type="OrthoDB" id="9991317at2759"/>
<dbReference type="SUPFAM" id="SSF48452">
    <property type="entry name" value="TPR-like"/>
    <property type="match status" value="1"/>
</dbReference>
<protein>
    <submittedName>
        <fullName evidence="2 3">Uncharacterized protein</fullName>
    </submittedName>
</protein>
<accession>L1IAQ4</accession>
<reference evidence="4" key="2">
    <citation type="submission" date="2012-11" db="EMBL/GenBank/DDBJ databases">
        <authorList>
            <person name="Kuo A."/>
            <person name="Curtis B.A."/>
            <person name="Tanifuji G."/>
            <person name="Burki F."/>
            <person name="Gruber A."/>
            <person name="Irimia M."/>
            <person name="Maruyama S."/>
            <person name="Arias M.C."/>
            <person name="Ball S.G."/>
            <person name="Gile G.H."/>
            <person name="Hirakawa Y."/>
            <person name="Hopkins J.F."/>
            <person name="Rensing S.A."/>
            <person name="Schmutz J."/>
            <person name="Symeonidi A."/>
            <person name="Elias M."/>
            <person name="Eveleigh R.J."/>
            <person name="Herman E.K."/>
            <person name="Klute M.J."/>
            <person name="Nakayama T."/>
            <person name="Obornik M."/>
            <person name="Reyes-Prieto A."/>
            <person name="Armbrust E.V."/>
            <person name="Aves S.J."/>
            <person name="Beiko R.G."/>
            <person name="Coutinho P."/>
            <person name="Dacks J.B."/>
            <person name="Durnford D.G."/>
            <person name="Fast N.M."/>
            <person name="Green B.R."/>
            <person name="Grisdale C."/>
            <person name="Hempe F."/>
            <person name="Henrissat B."/>
            <person name="Hoppner M.P."/>
            <person name="Ishida K.-I."/>
            <person name="Kim E."/>
            <person name="Koreny L."/>
            <person name="Kroth P.G."/>
            <person name="Liu Y."/>
            <person name="Malik S.-B."/>
            <person name="Maier U.G."/>
            <person name="McRose D."/>
            <person name="Mock T."/>
            <person name="Neilson J.A."/>
            <person name="Onodera N.T."/>
            <person name="Poole A.M."/>
            <person name="Pritham E.J."/>
            <person name="Richards T.A."/>
            <person name="Rocap G."/>
            <person name="Roy S.W."/>
            <person name="Sarai C."/>
            <person name="Schaack S."/>
            <person name="Shirato S."/>
            <person name="Slamovits C.H."/>
            <person name="Spencer D.F."/>
            <person name="Suzuki S."/>
            <person name="Worden A.Z."/>
            <person name="Zauner S."/>
            <person name="Barry K."/>
            <person name="Bell C."/>
            <person name="Bharti A.K."/>
            <person name="Crow J.A."/>
            <person name="Grimwood J."/>
            <person name="Kramer R."/>
            <person name="Lindquist E."/>
            <person name="Lucas S."/>
            <person name="Salamov A."/>
            <person name="McFadden G.I."/>
            <person name="Lane C.E."/>
            <person name="Keeling P.J."/>
            <person name="Gray M.W."/>
            <person name="Grigoriev I.V."/>
            <person name="Archibald J.M."/>
        </authorList>
    </citation>
    <scope>NUCLEOTIDE SEQUENCE</scope>
    <source>
        <strain evidence="4">CCMP2712</strain>
    </source>
</reference>
<dbReference type="GeneID" id="17290016"/>
<dbReference type="Gene3D" id="1.25.40.10">
    <property type="entry name" value="Tetratricopeptide repeat domain"/>
    <property type="match status" value="1"/>
</dbReference>
<organism evidence="2">
    <name type="scientific">Guillardia theta (strain CCMP2712)</name>
    <name type="common">Cryptophyte</name>
    <dbReference type="NCBI Taxonomy" id="905079"/>
    <lineage>
        <taxon>Eukaryota</taxon>
        <taxon>Cryptophyceae</taxon>
        <taxon>Pyrenomonadales</taxon>
        <taxon>Geminigeraceae</taxon>
        <taxon>Guillardia</taxon>
    </lineage>
</organism>
<dbReference type="KEGG" id="gtt:GUITHDRAFT_148035"/>
<evidence type="ECO:0000313" key="2">
    <source>
        <dbReference type="EMBL" id="EKX33288.1"/>
    </source>
</evidence>
<dbReference type="AlphaFoldDB" id="L1IAQ4"/>
<reference evidence="3" key="3">
    <citation type="submission" date="2015-06" db="UniProtKB">
        <authorList>
            <consortium name="EnsemblProtists"/>
        </authorList>
    </citation>
    <scope>IDENTIFICATION</scope>
</reference>
<feature type="signal peptide" evidence="1">
    <location>
        <begin position="1"/>
        <end position="20"/>
    </location>
</feature>
<name>L1IAQ4_GUITC</name>